<reference evidence="2 3" key="1">
    <citation type="submission" date="2020-02" db="EMBL/GenBank/DDBJ databases">
        <authorList>
            <person name="Zheng R.K."/>
            <person name="Sun C.M."/>
        </authorList>
    </citation>
    <scope>NUCLEOTIDE SEQUENCE [LARGE SCALE GENOMIC DNA]</scope>
    <source>
        <strain evidence="3">rifampicinis</strain>
    </source>
</reference>
<dbReference type="PANTHER" id="PTHR43679">
    <property type="entry name" value="OCTANOYLTRANSFERASE LIPM-RELATED"/>
    <property type="match status" value="1"/>
</dbReference>
<dbReference type="KEGG" id="pmet:G4Y79_13685"/>
<dbReference type="PROSITE" id="PS51733">
    <property type="entry name" value="BPL_LPL_CATALYTIC"/>
    <property type="match status" value="1"/>
</dbReference>
<protein>
    <submittedName>
        <fullName evidence="2">Lipoate--protein ligase family protein</fullName>
    </submittedName>
</protein>
<name>A0A7S8IBR7_9CHLR</name>
<dbReference type="CDD" id="cd16443">
    <property type="entry name" value="LplA"/>
    <property type="match status" value="1"/>
</dbReference>
<dbReference type="GO" id="GO:0016874">
    <property type="term" value="F:ligase activity"/>
    <property type="evidence" value="ECO:0007669"/>
    <property type="project" value="UniProtKB-KW"/>
</dbReference>
<evidence type="ECO:0000259" key="1">
    <source>
        <dbReference type="PROSITE" id="PS51733"/>
    </source>
</evidence>
<dbReference type="InterPro" id="IPR045864">
    <property type="entry name" value="aa-tRNA-synth_II/BPL/LPL"/>
</dbReference>
<gene>
    <name evidence="2" type="ORF">G4Y79_13685</name>
</gene>
<dbReference type="Proteomes" id="UP000594468">
    <property type="component" value="Chromosome"/>
</dbReference>
<dbReference type="AlphaFoldDB" id="A0A7S8IBR7"/>
<sequence length="270" mass="29463">MRQWRLIYDSPAIGAWNMAVDEAILQAVSAGEQPPTLRVYAWDPFCLSLGYGQPVGDVDDVRLQAHGWHVVRRPTGGRAILHGDELTYSVSLPIDHELAQGDVIASYRRLSEALVAALMQLGLTPQSEKQAKSNGSSRGPVCFEVPSHYEITSQGRKLIGSAQVRRKAGILQHGTLPLYGDVGRICEALQFDDEAAREAGKAKVRERAITLSEALGSDVDWLTAADALVAGFSEAFGLTFEMGHLSESELNCAEQLLQDVYTNTAWTAKR</sequence>
<organism evidence="2 3">
    <name type="scientific">Phototrophicus methaneseepsis</name>
    <dbReference type="NCBI Taxonomy" id="2710758"/>
    <lineage>
        <taxon>Bacteria</taxon>
        <taxon>Bacillati</taxon>
        <taxon>Chloroflexota</taxon>
        <taxon>Candidatus Thermofontia</taxon>
        <taxon>Phototrophicales</taxon>
        <taxon>Phototrophicaceae</taxon>
        <taxon>Phototrophicus</taxon>
    </lineage>
</organism>
<dbReference type="EMBL" id="CP062983">
    <property type="protein sequence ID" value="QPC80760.1"/>
    <property type="molecule type" value="Genomic_DNA"/>
</dbReference>
<dbReference type="SUPFAM" id="SSF55681">
    <property type="entry name" value="Class II aaRS and biotin synthetases"/>
    <property type="match status" value="1"/>
</dbReference>
<evidence type="ECO:0000313" key="3">
    <source>
        <dbReference type="Proteomes" id="UP000594468"/>
    </source>
</evidence>
<dbReference type="Gene3D" id="3.30.930.10">
    <property type="entry name" value="Bira Bifunctional Protein, Domain 2"/>
    <property type="match status" value="1"/>
</dbReference>
<dbReference type="PANTHER" id="PTHR43679:SF2">
    <property type="entry name" value="OCTANOYL-[GCVH]:PROTEIN N-OCTANOYLTRANSFERASE"/>
    <property type="match status" value="1"/>
</dbReference>
<dbReference type="Pfam" id="PF21948">
    <property type="entry name" value="LplA-B_cat"/>
    <property type="match status" value="1"/>
</dbReference>
<dbReference type="RefSeq" id="WP_195168835.1">
    <property type="nucleotide sequence ID" value="NZ_CP062983.1"/>
</dbReference>
<evidence type="ECO:0000313" key="2">
    <source>
        <dbReference type="EMBL" id="QPC80760.1"/>
    </source>
</evidence>
<feature type="domain" description="BPL/LPL catalytic" evidence="1">
    <location>
        <begin position="31"/>
        <end position="240"/>
    </location>
</feature>
<keyword evidence="3" id="KW-1185">Reference proteome</keyword>
<dbReference type="InterPro" id="IPR004143">
    <property type="entry name" value="BPL_LPL_catalytic"/>
</dbReference>
<dbReference type="InterPro" id="IPR050664">
    <property type="entry name" value="Octanoyltrans_LipM/LipL"/>
</dbReference>
<accession>A0A7S8IBR7</accession>
<keyword evidence="2" id="KW-0436">Ligase</keyword>
<proteinExistence type="predicted"/>